<dbReference type="RefSeq" id="WP_133554704.1">
    <property type="nucleotide sequence ID" value="NZ_SNYF01000006.1"/>
</dbReference>
<evidence type="ECO:0000313" key="1">
    <source>
        <dbReference type="EMBL" id="TDQ17043.1"/>
    </source>
</evidence>
<evidence type="ECO:0000313" key="2">
    <source>
        <dbReference type="Proteomes" id="UP000294535"/>
    </source>
</evidence>
<dbReference type="Proteomes" id="UP000294535">
    <property type="component" value="Unassembled WGS sequence"/>
</dbReference>
<organism evidence="1 2">
    <name type="scientific">Algoriphagus boseongensis</name>
    <dbReference type="NCBI Taxonomy" id="1442587"/>
    <lineage>
        <taxon>Bacteria</taxon>
        <taxon>Pseudomonadati</taxon>
        <taxon>Bacteroidota</taxon>
        <taxon>Cytophagia</taxon>
        <taxon>Cytophagales</taxon>
        <taxon>Cyclobacteriaceae</taxon>
        <taxon>Algoriphagus</taxon>
    </lineage>
</organism>
<reference evidence="1 2" key="1">
    <citation type="submission" date="2019-03" db="EMBL/GenBank/DDBJ databases">
        <title>Genomic Encyclopedia of Type Strains, Phase III (KMG-III): the genomes of soil and plant-associated and newly described type strains.</title>
        <authorList>
            <person name="Whitman W."/>
        </authorList>
    </citation>
    <scope>NUCLEOTIDE SEQUENCE [LARGE SCALE GENOMIC DNA]</scope>
    <source>
        <strain evidence="1 2">CECT 8446</strain>
    </source>
</reference>
<comment type="caution">
    <text evidence="1">The sequence shown here is derived from an EMBL/GenBank/DDBJ whole genome shotgun (WGS) entry which is preliminary data.</text>
</comment>
<dbReference type="OrthoDB" id="905286at2"/>
<name>A0A4R6T456_9BACT</name>
<gene>
    <name evidence="1" type="ORF">DFQ04_1691</name>
</gene>
<keyword evidence="2" id="KW-1185">Reference proteome</keyword>
<dbReference type="EMBL" id="SNYF01000006">
    <property type="protein sequence ID" value="TDQ17043.1"/>
    <property type="molecule type" value="Genomic_DNA"/>
</dbReference>
<sequence length="723" mass="79190">MSQFDFPRINFHGSVLFDVATANNGRFDPLQVYDQVLARPIIPPIVNLTPDLIPSVKAAGYTVQPGNYVEISSINTVELFDQWATQVLGKCSLDSEYWALYGLVPLTNPTTDGVQEMLNAGWVQPGYWNYFGDMSVFTEDVQITGIQLPDGNGGVSTYVPGNTSGCPAGFLPLLGANFSFHEDFYAQNPKTSAMFCDVDSIGQTCTQLFFGNAGVYNPNSSTPKTYFSGKPCKATFNWLGISKVINWFADLLMPMSGCAYFYTTIDLTQGTTDPSFQQALNQAAGYSVTHLSVKILVHQVYEVHNPDYSTMPTVPLGNNQTPVHKNPARAAISGSITPFVPGDMTTNTIGRILKNPTSANPTADTSSMDIPTTQAGVKVTLKSPLQLCPAFLKINEAYGMISLDLIGTISEYGIGFLPTLGYGGPTSILPFQSFENYDFGTLNLVFYPDNGSPSITIGQLTHIDNYNMANFIAQGGVFDFALPANVDWSLGSFQLLSGLSPLMVEDDYLIITDQQGTYAEQNQPAGYGYKSDGSGRGPVILRVFRRGIPVSSSSPVTGVYQFPGSTGIISTPFHFYDGVSFVYPVNQAGCTQYVFAITPNQQFPSGPGQGLYFAANNYSITTRVLDAFSRLDPYLEGLLPITWDVIMNEVLKNYETVLPIMYAVLPFTEQNWTEPNTLRYLLGAIDESAWSEPYYMPVTRELSAKQRKLLQKWANDLLNQPNS</sequence>
<protein>
    <submittedName>
        <fullName evidence="1">Uncharacterized protein</fullName>
    </submittedName>
</protein>
<dbReference type="AlphaFoldDB" id="A0A4R6T456"/>
<accession>A0A4R6T456</accession>
<proteinExistence type="predicted"/>